<evidence type="ECO:0000313" key="1">
    <source>
        <dbReference type="EMBL" id="TSJ44890.1"/>
    </source>
</evidence>
<organism evidence="1 2">
    <name type="scientific">Fluviicola chungangensis</name>
    <dbReference type="NCBI Taxonomy" id="2597671"/>
    <lineage>
        <taxon>Bacteria</taxon>
        <taxon>Pseudomonadati</taxon>
        <taxon>Bacteroidota</taxon>
        <taxon>Flavobacteriia</taxon>
        <taxon>Flavobacteriales</taxon>
        <taxon>Crocinitomicaceae</taxon>
        <taxon>Fluviicola</taxon>
    </lineage>
</organism>
<gene>
    <name evidence="1" type="ORF">FO442_09845</name>
</gene>
<keyword evidence="2" id="KW-1185">Reference proteome</keyword>
<dbReference type="Proteomes" id="UP000316008">
    <property type="component" value="Unassembled WGS sequence"/>
</dbReference>
<sequence length="288" mass="33414">MLLSAQVFGAENPAYLYLKMPSGINTKKYQYRLLTNYVNKSSTRVGCMFSAIDQPGQLIICEVEDTLVDLQFIVKDRWGPGEYLHHSIRIQITADSVFYPIPELPDEAAIDAHIRDREKVHRKEQRRDGFHTFMTDWKSWYIYANFYQGNRPYGEVSFSNARYSDVPVRRGSLFRSRITYEPGLIRGPVYGAEFNFGWRKNDFILGPKIGFQMNGRLGNLGLSAVYYTDFTHGLVCLKPRIGINPGIPWVNFSYEYAIRCGYNYFGNRINSHQFSVYFIIPLRVVEFP</sequence>
<accession>A0A556MY97</accession>
<dbReference type="EMBL" id="VLPL01000004">
    <property type="protein sequence ID" value="TSJ44890.1"/>
    <property type="molecule type" value="Genomic_DNA"/>
</dbReference>
<dbReference type="RefSeq" id="WP_186280033.1">
    <property type="nucleotide sequence ID" value="NZ_VLPL01000004.1"/>
</dbReference>
<name>A0A556MY97_9FLAO</name>
<reference evidence="1 2" key="1">
    <citation type="submission" date="2019-07" db="EMBL/GenBank/DDBJ databases">
        <authorList>
            <person name="Huq M.A."/>
        </authorList>
    </citation>
    <scope>NUCLEOTIDE SEQUENCE [LARGE SCALE GENOMIC DNA]</scope>
    <source>
        <strain evidence="1 2">MAH-3</strain>
    </source>
</reference>
<evidence type="ECO:0000313" key="2">
    <source>
        <dbReference type="Proteomes" id="UP000316008"/>
    </source>
</evidence>
<protein>
    <submittedName>
        <fullName evidence="1">Uncharacterized protein</fullName>
    </submittedName>
</protein>
<comment type="caution">
    <text evidence="1">The sequence shown here is derived from an EMBL/GenBank/DDBJ whole genome shotgun (WGS) entry which is preliminary data.</text>
</comment>
<dbReference type="AlphaFoldDB" id="A0A556MY97"/>
<proteinExistence type="predicted"/>